<keyword evidence="8 12" id="KW-1133">Transmembrane helix</keyword>
<comment type="subcellular location">
    <subcellularLocation>
        <location evidence="1 12">Endoplasmic reticulum membrane</location>
        <topology evidence="1 12">Multi-pass membrane protein</topology>
    </subcellularLocation>
</comment>
<feature type="transmembrane region" description="Helical" evidence="12">
    <location>
        <begin position="166"/>
        <end position="192"/>
    </location>
</feature>
<evidence type="ECO:0000256" key="10">
    <source>
        <dbReference type="ARBA" id="ARBA00044721"/>
    </source>
</evidence>
<gene>
    <name evidence="14" type="ORF">KQX54_003359</name>
</gene>
<name>A0AAV7J3S0_COTGL</name>
<feature type="compositionally biased region" description="Basic residues" evidence="13">
    <location>
        <begin position="880"/>
        <end position="892"/>
    </location>
</feature>
<protein>
    <recommendedName>
        <fullName evidence="12">Mannosyltransferase</fullName>
        <ecNumber evidence="12">2.4.1.-</ecNumber>
    </recommendedName>
</protein>
<keyword evidence="5" id="KW-0808">Transferase</keyword>
<dbReference type="EC" id="2.4.1.-" evidence="12"/>
<comment type="pathway">
    <text evidence="2">Protein modification; protein glycosylation.</text>
</comment>
<organism evidence="14 15">
    <name type="scientific">Cotesia glomerata</name>
    <name type="common">Lepidopteran parasitic wasp</name>
    <name type="synonym">Apanteles glomeratus</name>
    <dbReference type="NCBI Taxonomy" id="32391"/>
    <lineage>
        <taxon>Eukaryota</taxon>
        <taxon>Metazoa</taxon>
        <taxon>Ecdysozoa</taxon>
        <taxon>Arthropoda</taxon>
        <taxon>Hexapoda</taxon>
        <taxon>Insecta</taxon>
        <taxon>Pterygota</taxon>
        <taxon>Neoptera</taxon>
        <taxon>Endopterygota</taxon>
        <taxon>Hymenoptera</taxon>
        <taxon>Apocrita</taxon>
        <taxon>Ichneumonoidea</taxon>
        <taxon>Braconidae</taxon>
        <taxon>Microgastrinae</taxon>
        <taxon>Cotesia</taxon>
    </lineage>
</organism>
<keyword evidence="7 12" id="KW-0256">Endoplasmic reticulum</keyword>
<dbReference type="Pfam" id="PF03901">
    <property type="entry name" value="Glyco_transf_22"/>
    <property type="match status" value="1"/>
</dbReference>
<evidence type="ECO:0000256" key="12">
    <source>
        <dbReference type="RuleBase" id="RU363075"/>
    </source>
</evidence>
<evidence type="ECO:0000256" key="11">
    <source>
        <dbReference type="ARBA" id="ARBA00048899"/>
    </source>
</evidence>
<feature type="compositionally biased region" description="Basic and acidic residues" evidence="13">
    <location>
        <begin position="630"/>
        <end position="639"/>
    </location>
</feature>
<comment type="caution">
    <text evidence="14">The sequence shown here is derived from an EMBL/GenBank/DDBJ whole genome shotgun (WGS) entry which is preliminary data.</text>
</comment>
<comment type="function">
    <text evidence="10">Mannosyltransferase that operates in the biosynthetic pathway of dolichol-linked oligosaccharides, the glycan precursors employed in protein asparagine (N)-glycosylation. The assembly of dolichol-linked oligosaccharides begins on the cytosolic side of the endoplasmic reticulum membrane and finishes in its lumen. The sequential addition of sugars to dolichol pyrophosphate produces dolichol-linked oligosaccharides containing fourteen sugars, including two GlcNAcs, nine mannoses and three glucoses. Once assembled, the oligosaccharide is transferred from the lipid to nascent proteins by oligosaccharyltransferases. In the lumen of the endoplasmic reticulum, adds the eighth mannose residue in an alpha-1,6 linkage onto Man(7)GlcNAc(2)-PP-dolichol to produce Man(8)GlcNAc(2)-PP-dolichol.</text>
</comment>
<sequence>MNEKHGEMDQLVILVAAVHLLYCPFTKVEESFNLQAIHDILYHGHNLDEYDHHEFPGVVPRTFFGSLVVSGLSYPIVAIIKYFGLTKFCAQYAVRAILGLLVIYTLRLYRQTLQKIFGIELTNWFVAIMVTQYHFMYYLSRPLPNIMAMPLVLLALRGWLNQNHILFIWSSALAIVVFRAELALLLGLFLLYDIAYKKLTIPRVLKIGIPAGVCTLALTVVIDSFFWKRVLWPEGEVLYFNTVLNKSSQWGTSPFLWYFYSALPRGMGLSYVLVPLGMLWDARVRALTVPAITFVILYSFLPHKELRFIIYVFPLLNVATASACQRIWNNRKKTTWNYLLALAVLSHFIFNAAFTMFLLCVSSSNYPGGRAITRLHQLEKDNPYVYVHIDTLTAQTGVSRFLQMNPDWRYSKQENLTYDDPDVGQFTHLFIEAKSKNLFLSKQPNYKIIDSIDGFSRITLNYKMIPPIRIEMKPMIFIMKKPGIDNLVKRSSNNQNLESGIENEDDEEEEIDDKINDNFNTINFDVQASAEKDFSNNNNNNNDDNDDLEIPKINGAEINIDKSSEKIKTYQSVKEEIKQIVEIFNERRNNVDLIMEKNNFYSQVPEESIVEDNIVINNNNNDNNNNNNSDGKDREEKKPIVINKKMPKRNFKDELETEVIKNDKKIVIKNKSNGIITPKKQISAIKAEMSEQEKNKVKKIAEPKVANVKESIRNIIQQFKEFEKDLSASAAGNLNNKINNWSRKKKMGKINEEKVENTQSSSGLPDEFEENYDEAAVLDNAKGYLRDVIDQFYQLKDELSFKENYQFKDIADKFDERPITDTLILFSEALKDLVQEKKGNKLKDITSEDNDSINQIDDLPKIDYNVPEVIETDNNSNEKKSKKPDRRSREKK</sequence>
<dbReference type="GO" id="GO:0006487">
    <property type="term" value="P:protein N-linked glycosylation"/>
    <property type="evidence" value="ECO:0007669"/>
    <property type="project" value="TreeGrafter"/>
</dbReference>
<reference evidence="14 15" key="1">
    <citation type="journal article" date="2021" name="J. Hered.">
        <title>A chromosome-level genome assembly of the parasitoid wasp, Cotesia glomerata (Hymenoptera: Braconidae).</title>
        <authorList>
            <person name="Pinto B.J."/>
            <person name="Weis J.J."/>
            <person name="Gamble T."/>
            <person name="Ode P.J."/>
            <person name="Paul R."/>
            <person name="Zaspel J.M."/>
        </authorList>
    </citation>
    <scope>NUCLEOTIDE SEQUENCE [LARGE SCALE GENOMIC DNA]</scope>
    <source>
        <strain evidence="14">CgM1</strain>
    </source>
</reference>
<evidence type="ECO:0000256" key="9">
    <source>
        <dbReference type="ARBA" id="ARBA00023136"/>
    </source>
</evidence>
<keyword evidence="6 12" id="KW-0812">Transmembrane</keyword>
<dbReference type="AlphaFoldDB" id="A0AAV7J3S0"/>
<evidence type="ECO:0000256" key="3">
    <source>
        <dbReference type="ARBA" id="ARBA00007063"/>
    </source>
</evidence>
<keyword evidence="15" id="KW-1185">Reference proteome</keyword>
<feature type="transmembrane region" description="Helical" evidence="12">
    <location>
        <begin position="308"/>
        <end position="324"/>
    </location>
</feature>
<dbReference type="EMBL" id="JAHXZJ010000001">
    <property type="protein sequence ID" value="KAH0566714.1"/>
    <property type="molecule type" value="Genomic_DNA"/>
</dbReference>
<dbReference type="GO" id="GO:0005789">
    <property type="term" value="C:endoplasmic reticulum membrane"/>
    <property type="evidence" value="ECO:0007669"/>
    <property type="project" value="UniProtKB-SubCell"/>
</dbReference>
<feature type="transmembrane region" description="Helical" evidence="12">
    <location>
        <begin position="204"/>
        <end position="227"/>
    </location>
</feature>
<feature type="transmembrane region" description="Helical" evidence="12">
    <location>
        <begin position="336"/>
        <end position="359"/>
    </location>
</feature>
<feature type="transmembrane region" description="Helical" evidence="12">
    <location>
        <begin position="116"/>
        <end position="136"/>
    </location>
</feature>
<keyword evidence="4 12" id="KW-0328">Glycosyltransferase</keyword>
<dbReference type="GO" id="GO:0052917">
    <property type="term" value="F:dol-P-Man:Man(7)GlcNAc(2)-PP-Dol alpha-1,6-mannosyltransferase activity"/>
    <property type="evidence" value="ECO:0007669"/>
    <property type="project" value="UniProtKB-EC"/>
</dbReference>
<dbReference type="PANTHER" id="PTHR22760:SF1">
    <property type="entry name" value="DOL-P-MAN:MAN(7)GLCNAC(2)-PP-DOL ALPHA-1,6-MANNOSYLTRANSFERASE"/>
    <property type="match status" value="1"/>
</dbReference>
<evidence type="ECO:0000313" key="15">
    <source>
        <dbReference type="Proteomes" id="UP000826195"/>
    </source>
</evidence>
<evidence type="ECO:0000256" key="13">
    <source>
        <dbReference type="SAM" id="MobiDB-lite"/>
    </source>
</evidence>
<feature type="compositionally biased region" description="Low complexity" evidence="13">
    <location>
        <begin position="616"/>
        <end position="629"/>
    </location>
</feature>
<evidence type="ECO:0000313" key="14">
    <source>
        <dbReference type="EMBL" id="KAH0566714.1"/>
    </source>
</evidence>
<evidence type="ECO:0000256" key="7">
    <source>
        <dbReference type="ARBA" id="ARBA00022824"/>
    </source>
</evidence>
<evidence type="ECO:0000256" key="4">
    <source>
        <dbReference type="ARBA" id="ARBA00022676"/>
    </source>
</evidence>
<proteinExistence type="inferred from homology"/>
<accession>A0AAV7J3S0</accession>
<dbReference type="PANTHER" id="PTHR22760">
    <property type="entry name" value="GLYCOSYLTRANSFERASE"/>
    <property type="match status" value="1"/>
</dbReference>
<evidence type="ECO:0000256" key="8">
    <source>
        <dbReference type="ARBA" id="ARBA00022989"/>
    </source>
</evidence>
<evidence type="ECO:0000256" key="1">
    <source>
        <dbReference type="ARBA" id="ARBA00004477"/>
    </source>
</evidence>
<feature type="transmembrane region" description="Helical" evidence="12">
    <location>
        <begin position="255"/>
        <end position="274"/>
    </location>
</feature>
<evidence type="ECO:0000256" key="5">
    <source>
        <dbReference type="ARBA" id="ARBA00022679"/>
    </source>
</evidence>
<comment type="catalytic activity">
    <reaction evidence="11">
        <text>an alpha-D-Man-(1-&gt;2)-alpha-D-Man-(1-&gt;2)-alpha-D-Man-(1-&gt;3)-[alpha-D-Man-(1-&gt;2)-alpha-D-Man-(1-&gt;3)-alpha-D-Man-(1-&gt;6)]-beta-D-Man-(1-&gt;4)-beta-D-GlcNAc-(1-&gt;4)-alpha-D-GlcNAc-diphospho-di-trans,poly-cis-dolichol + a di-trans,poly-cis-dolichyl beta-D-mannosyl phosphate = an alpha-D-Man-(1-&gt;2)-alpha-D-Man-(1-&gt;2)-alpha-D-Man-(1-&gt;3)-[alpha-D-Man-(1-&gt;2)-alpha-D-Man-(1-&gt;3)-[alpha-D-Man-(1-&gt;6)]-alpha-D-Man-(1-&gt;6)]-beta-D-Man-(1-&gt;4)-beta-D-GlcNAc-(1-&gt;4)-alpha-D-GlcNAc-diphospho-di-trans,poly-cis-dolichol + a di-trans,poly-cis-dolichyl phosphate + H(+)</text>
        <dbReference type="Rhea" id="RHEA:29535"/>
        <dbReference type="Rhea" id="RHEA-COMP:19498"/>
        <dbReference type="Rhea" id="RHEA-COMP:19501"/>
        <dbReference type="Rhea" id="RHEA-COMP:19518"/>
        <dbReference type="Rhea" id="RHEA-COMP:19519"/>
        <dbReference type="ChEBI" id="CHEBI:15378"/>
        <dbReference type="ChEBI" id="CHEBI:57683"/>
        <dbReference type="ChEBI" id="CHEBI:58211"/>
        <dbReference type="ChEBI" id="CHEBI:132517"/>
        <dbReference type="ChEBI" id="CHEBI:132519"/>
        <dbReference type="EC" id="2.4.1.260"/>
    </reaction>
    <physiologicalReaction direction="left-to-right" evidence="11">
        <dbReference type="Rhea" id="RHEA:29536"/>
    </physiologicalReaction>
</comment>
<feature type="region of interest" description="Disordered" evidence="13">
    <location>
        <begin position="616"/>
        <end position="639"/>
    </location>
</feature>
<keyword evidence="9 12" id="KW-0472">Membrane</keyword>
<dbReference type="InterPro" id="IPR005599">
    <property type="entry name" value="GPI_mannosylTrfase"/>
</dbReference>
<feature type="transmembrane region" description="Helical" evidence="12">
    <location>
        <begin position="286"/>
        <end position="302"/>
    </location>
</feature>
<evidence type="ECO:0000256" key="2">
    <source>
        <dbReference type="ARBA" id="ARBA00004922"/>
    </source>
</evidence>
<comment type="similarity">
    <text evidence="3 12">Belongs to the glycosyltransferase 22 family.</text>
</comment>
<evidence type="ECO:0000256" key="6">
    <source>
        <dbReference type="ARBA" id="ARBA00022692"/>
    </source>
</evidence>
<dbReference type="Proteomes" id="UP000826195">
    <property type="component" value="Unassembled WGS sequence"/>
</dbReference>
<feature type="region of interest" description="Disordered" evidence="13">
    <location>
        <begin position="864"/>
        <end position="892"/>
    </location>
</feature>
<feature type="transmembrane region" description="Helical" evidence="12">
    <location>
        <begin position="63"/>
        <end position="85"/>
    </location>
</feature>